<protein>
    <submittedName>
        <fullName evidence="1">Uncharacterized protein</fullName>
    </submittedName>
</protein>
<feature type="non-terminal residue" evidence="1">
    <location>
        <position position="152"/>
    </location>
</feature>
<name>A0A401TT00_CHIPU</name>
<sequence>MHQDVGAGGAIGLRGVFQFVVADAVLAGHEHHRGRHHRVEVAGIMAGTRGDAAMRIAELRCRILDRVDQFRIEMRRRLAPDQVELDLDLALCCDLGDRGAQVAVQRIHDPCIGAAAIHREGDLAGDDVARGRCDHGLADGADRLRAVFPGDA</sequence>
<evidence type="ECO:0000313" key="2">
    <source>
        <dbReference type="Proteomes" id="UP000287033"/>
    </source>
</evidence>
<keyword evidence="2" id="KW-1185">Reference proteome</keyword>
<gene>
    <name evidence="1" type="ORF">chiPu_0029741</name>
</gene>
<reference evidence="1 2" key="1">
    <citation type="journal article" date="2018" name="Nat. Ecol. Evol.">
        <title>Shark genomes provide insights into elasmobranch evolution and the origin of vertebrates.</title>
        <authorList>
            <person name="Hara Y"/>
            <person name="Yamaguchi K"/>
            <person name="Onimaru K"/>
            <person name="Kadota M"/>
            <person name="Koyanagi M"/>
            <person name="Keeley SD"/>
            <person name="Tatsumi K"/>
            <person name="Tanaka K"/>
            <person name="Motone F"/>
            <person name="Kageyama Y"/>
            <person name="Nozu R"/>
            <person name="Adachi N"/>
            <person name="Nishimura O"/>
            <person name="Nakagawa R"/>
            <person name="Tanegashima C"/>
            <person name="Kiyatake I"/>
            <person name="Matsumoto R"/>
            <person name="Murakumo K"/>
            <person name="Nishida K"/>
            <person name="Terakita A"/>
            <person name="Kuratani S"/>
            <person name="Sato K"/>
            <person name="Hyodo S Kuraku.S."/>
        </authorList>
    </citation>
    <scope>NUCLEOTIDE SEQUENCE [LARGE SCALE GENOMIC DNA]</scope>
</reference>
<dbReference type="EMBL" id="BEZZ01164800">
    <property type="protein sequence ID" value="GCC45761.1"/>
    <property type="molecule type" value="Genomic_DNA"/>
</dbReference>
<evidence type="ECO:0000313" key="1">
    <source>
        <dbReference type="EMBL" id="GCC45761.1"/>
    </source>
</evidence>
<proteinExistence type="predicted"/>
<accession>A0A401TT00</accession>
<dbReference type="AlphaFoldDB" id="A0A401TT00"/>
<comment type="caution">
    <text evidence="1">The sequence shown here is derived from an EMBL/GenBank/DDBJ whole genome shotgun (WGS) entry which is preliminary data.</text>
</comment>
<dbReference type="Proteomes" id="UP000287033">
    <property type="component" value="Unassembled WGS sequence"/>
</dbReference>
<organism evidence="1 2">
    <name type="scientific">Chiloscyllium punctatum</name>
    <name type="common">Brownbanded bambooshark</name>
    <name type="synonym">Hemiscyllium punctatum</name>
    <dbReference type="NCBI Taxonomy" id="137246"/>
    <lineage>
        <taxon>Eukaryota</taxon>
        <taxon>Metazoa</taxon>
        <taxon>Chordata</taxon>
        <taxon>Craniata</taxon>
        <taxon>Vertebrata</taxon>
        <taxon>Chondrichthyes</taxon>
        <taxon>Elasmobranchii</taxon>
        <taxon>Galeomorphii</taxon>
        <taxon>Galeoidea</taxon>
        <taxon>Orectolobiformes</taxon>
        <taxon>Hemiscylliidae</taxon>
        <taxon>Chiloscyllium</taxon>
    </lineage>
</organism>